<proteinExistence type="inferred from homology"/>
<dbReference type="SUPFAM" id="SSF48295">
    <property type="entry name" value="TrpR-like"/>
    <property type="match status" value="1"/>
</dbReference>
<dbReference type="PANTHER" id="PTHR37936:SF3">
    <property type="entry name" value="TRANSPOSASE INSC FOR INSERTION ELEMENT IS2A-RELATED"/>
    <property type="match status" value="1"/>
</dbReference>
<evidence type="ECO:0000256" key="1">
    <source>
        <dbReference type="ARBA" id="ARBA00009964"/>
    </source>
</evidence>
<comment type="similarity">
    <text evidence="1">Belongs to the transposase 8 family.</text>
</comment>
<gene>
    <name evidence="2" type="ORF">GJ654_15290</name>
</gene>
<dbReference type="Gene3D" id="1.10.10.10">
    <property type="entry name" value="Winged helix-like DNA-binding domain superfamily/Winged helix DNA-binding domain"/>
    <property type="match status" value="1"/>
</dbReference>
<dbReference type="InterPro" id="IPR010921">
    <property type="entry name" value="Trp_repressor/repl_initiator"/>
</dbReference>
<dbReference type="GO" id="GO:0043565">
    <property type="term" value="F:sequence-specific DNA binding"/>
    <property type="evidence" value="ECO:0007669"/>
    <property type="project" value="InterPro"/>
</dbReference>
<organism evidence="2 3">
    <name type="scientific">Rhodoblastus acidophilus</name>
    <name type="common">Rhodopseudomonas acidophila</name>
    <dbReference type="NCBI Taxonomy" id="1074"/>
    <lineage>
        <taxon>Bacteria</taxon>
        <taxon>Pseudomonadati</taxon>
        <taxon>Pseudomonadota</taxon>
        <taxon>Alphaproteobacteria</taxon>
        <taxon>Hyphomicrobiales</taxon>
        <taxon>Rhodoblastaceae</taxon>
        <taxon>Rhodoblastus</taxon>
    </lineage>
</organism>
<dbReference type="InterPro" id="IPR036388">
    <property type="entry name" value="WH-like_DNA-bd_sf"/>
</dbReference>
<dbReference type="Proteomes" id="UP000439113">
    <property type="component" value="Unassembled WGS sequence"/>
</dbReference>
<protein>
    <submittedName>
        <fullName evidence="2">Transposase</fullName>
    </submittedName>
</protein>
<dbReference type="AlphaFoldDB" id="A0A6N8DP22"/>
<dbReference type="NCBIfam" id="NF047595">
    <property type="entry name" value="IS66_ISRel24_TnpA"/>
    <property type="match status" value="1"/>
</dbReference>
<dbReference type="Pfam" id="PF01527">
    <property type="entry name" value="HTH_Tnp_1"/>
    <property type="match status" value="1"/>
</dbReference>
<accession>A0A6N8DP22</accession>
<evidence type="ECO:0000313" key="2">
    <source>
        <dbReference type="EMBL" id="MTV32352.1"/>
    </source>
</evidence>
<name>A0A6N8DP22_RHOAC</name>
<dbReference type="InterPro" id="IPR002514">
    <property type="entry name" value="Transposase_8"/>
</dbReference>
<dbReference type="EMBL" id="WNKS01000016">
    <property type="protein sequence ID" value="MTV32352.1"/>
    <property type="molecule type" value="Genomic_DNA"/>
</dbReference>
<dbReference type="OrthoDB" id="7476756at2"/>
<dbReference type="GO" id="GO:0006313">
    <property type="term" value="P:DNA transposition"/>
    <property type="evidence" value="ECO:0007669"/>
    <property type="project" value="InterPro"/>
</dbReference>
<dbReference type="GO" id="GO:0004803">
    <property type="term" value="F:transposase activity"/>
    <property type="evidence" value="ECO:0007669"/>
    <property type="project" value="InterPro"/>
</dbReference>
<sequence>MHSHTHSVEKLEIVETGRRRRWSDEEKLRIVTESQAGPRLVSATARRHGISPGQLFTWRRELGVQPPRPAIEPPQMVRVCVEDAPKSSGSPRTVEIILPSGVRLVVAPDIDPAALRRIVNVMETR</sequence>
<evidence type="ECO:0000313" key="3">
    <source>
        <dbReference type="Proteomes" id="UP000439113"/>
    </source>
</evidence>
<dbReference type="PANTHER" id="PTHR37936">
    <property type="entry name" value="TRANSPOSASE INSC FOR INSERTION ELEMENT IS2A-RELATED"/>
    <property type="match status" value="1"/>
</dbReference>
<dbReference type="RefSeq" id="WP_155447046.1">
    <property type="nucleotide sequence ID" value="NZ_JAOQNR010000016.1"/>
</dbReference>
<comment type="caution">
    <text evidence="2">The sequence shown here is derived from an EMBL/GenBank/DDBJ whole genome shotgun (WGS) entry which is preliminary data.</text>
</comment>
<reference evidence="2 3" key="1">
    <citation type="submission" date="2019-11" db="EMBL/GenBank/DDBJ databases">
        <title>Whole-genome sequence of a Rhodoblastus acidophilus DSM 142.</title>
        <authorList>
            <person name="Kyndt J.A."/>
            <person name="Meyer T.E."/>
        </authorList>
    </citation>
    <scope>NUCLEOTIDE SEQUENCE [LARGE SCALE GENOMIC DNA]</scope>
    <source>
        <strain evidence="2 3">DSM 142</strain>
    </source>
</reference>